<feature type="region of interest" description="Disordered" evidence="2">
    <location>
        <begin position="45"/>
        <end position="64"/>
    </location>
</feature>
<name>A0A518APC9_9BACT</name>
<evidence type="ECO:0000313" key="5">
    <source>
        <dbReference type="Proteomes" id="UP000315750"/>
    </source>
</evidence>
<dbReference type="KEGG" id="amuc:Pan181_27850"/>
<dbReference type="GO" id="GO:0030313">
    <property type="term" value="C:cell envelope"/>
    <property type="evidence" value="ECO:0007669"/>
    <property type="project" value="TreeGrafter"/>
</dbReference>
<dbReference type="PANTHER" id="PTHR30097:SF4">
    <property type="entry name" value="SLR6042 PROTEIN"/>
    <property type="match status" value="1"/>
</dbReference>
<keyword evidence="3" id="KW-0472">Membrane</keyword>
<dbReference type="GO" id="GO:0060003">
    <property type="term" value="P:copper ion export"/>
    <property type="evidence" value="ECO:0007669"/>
    <property type="project" value="TreeGrafter"/>
</dbReference>
<dbReference type="Proteomes" id="UP000315750">
    <property type="component" value="Chromosome"/>
</dbReference>
<keyword evidence="3" id="KW-1133">Transmembrane helix</keyword>
<keyword evidence="3" id="KW-0812">Transmembrane</keyword>
<dbReference type="SUPFAM" id="SSF111369">
    <property type="entry name" value="HlyD-like secretion proteins"/>
    <property type="match status" value="1"/>
</dbReference>
<dbReference type="GO" id="GO:0015679">
    <property type="term" value="P:plasma membrane copper ion transport"/>
    <property type="evidence" value="ECO:0007669"/>
    <property type="project" value="TreeGrafter"/>
</dbReference>
<dbReference type="EMBL" id="CP036278">
    <property type="protein sequence ID" value="QDU56575.1"/>
    <property type="molecule type" value="Genomic_DNA"/>
</dbReference>
<sequence length="459" mass="51001">MPTNSQNRSTRFAAIFVVALVAIVGVGALARDKWLPLVRSATDQVGEQDPHAGHDHEESSVGGTIKLTERGLKNIGFEPFVVEPTDYVRELNLPASVVERPGRSQVHITAPLTGIVQKVFISPGEAVDTNQPLFQVRLTHEELVAAQREFLETQAKLSVVQRELARLQELGDGVVAGKRILEQQYEQDRLQVTLDAARQAMLLHGLNEEQVGEVQRSGRMFREITIRAPKHADEHQPTEHEETPHWFTVQSLGVALGEHVDMGRELALLSDHCELLIEALAFEDDAAAIRRAAESELPVNARQLDRESEDSQLTGLRIQYVAGQIDPVSRAFKIYVQLPNRIALDKTSPQGTRYLEWVFKPGQRMELSIPIESWQKQIVVPATAVIDEGAEAYVYRENGNQFQQVPVHVRYRDQRAVVLANDGAVFKGDVIAGKGAYMMHLAIKNKSGGAIDPHAGHNH</sequence>
<protein>
    <submittedName>
        <fullName evidence="4">HlyD family secretion protein</fullName>
    </submittedName>
</protein>
<dbReference type="AlphaFoldDB" id="A0A518APC9"/>
<reference evidence="4 5" key="1">
    <citation type="submission" date="2019-02" db="EMBL/GenBank/DDBJ databases">
        <title>Deep-cultivation of Planctomycetes and their phenomic and genomic characterization uncovers novel biology.</title>
        <authorList>
            <person name="Wiegand S."/>
            <person name="Jogler M."/>
            <person name="Boedeker C."/>
            <person name="Pinto D."/>
            <person name="Vollmers J."/>
            <person name="Rivas-Marin E."/>
            <person name="Kohn T."/>
            <person name="Peeters S.H."/>
            <person name="Heuer A."/>
            <person name="Rast P."/>
            <person name="Oberbeckmann S."/>
            <person name="Bunk B."/>
            <person name="Jeske O."/>
            <person name="Meyerdierks A."/>
            <person name="Storesund J.E."/>
            <person name="Kallscheuer N."/>
            <person name="Luecker S."/>
            <person name="Lage O.M."/>
            <person name="Pohl T."/>
            <person name="Merkel B.J."/>
            <person name="Hornburger P."/>
            <person name="Mueller R.-W."/>
            <person name="Bruemmer F."/>
            <person name="Labrenz M."/>
            <person name="Spormann A.M."/>
            <person name="Op den Camp H."/>
            <person name="Overmann J."/>
            <person name="Amann R."/>
            <person name="Jetten M.S.M."/>
            <person name="Mascher T."/>
            <person name="Medema M.H."/>
            <person name="Devos D.P."/>
            <person name="Kaster A.-K."/>
            <person name="Ovreas L."/>
            <person name="Rohde M."/>
            <person name="Galperin M.Y."/>
            <person name="Jogler C."/>
        </authorList>
    </citation>
    <scope>NUCLEOTIDE SEQUENCE [LARGE SCALE GENOMIC DNA]</scope>
    <source>
        <strain evidence="4 5">Pan181</strain>
    </source>
</reference>
<dbReference type="PANTHER" id="PTHR30097">
    <property type="entry name" value="CATION EFFLUX SYSTEM PROTEIN CUSB"/>
    <property type="match status" value="1"/>
</dbReference>
<feature type="transmembrane region" description="Helical" evidence="3">
    <location>
        <begin position="12"/>
        <end position="30"/>
    </location>
</feature>
<accession>A0A518APC9</accession>
<feature type="compositionally biased region" description="Basic and acidic residues" evidence="2">
    <location>
        <begin position="48"/>
        <end position="59"/>
    </location>
</feature>
<dbReference type="InterPro" id="IPR051909">
    <property type="entry name" value="MFP_Cation_Efflux"/>
</dbReference>
<proteinExistence type="predicted"/>
<evidence type="ECO:0000256" key="1">
    <source>
        <dbReference type="ARBA" id="ARBA00022448"/>
    </source>
</evidence>
<evidence type="ECO:0000313" key="4">
    <source>
        <dbReference type="EMBL" id="QDU56575.1"/>
    </source>
</evidence>
<organism evidence="4 5">
    <name type="scientific">Aeoliella mucimassa</name>
    <dbReference type="NCBI Taxonomy" id="2527972"/>
    <lineage>
        <taxon>Bacteria</taxon>
        <taxon>Pseudomonadati</taxon>
        <taxon>Planctomycetota</taxon>
        <taxon>Planctomycetia</taxon>
        <taxon>Pirellulales</taxon>
        <taxon>Lacipirellulaceae</taxon>
        <taxon>Aeoliella</taxon>
    </lineage>
</organism>
<evidence type="ECO:0000256" key="3">
    <source>
        <dbReference type="SAM" id="Phobius"/>
    </source>
</evidence>
<dbReference type="Gene3D" id="2.40.50.100">
    <property type="match status" value="1"/>
</dbReference>
<dbReference type="Gene3D" id="2.40.420.20">
    <property type="match status" value="1"/>
</dbReference>
<dbReference type="Gene3D" id="1.10.287.470">
    <property type="entry name" value="Helix hairpin bin"/>
    <property type="match status" value="1"/>
</dbReference>
<gene>
    <name evidence="4" type="ORF">Pan181_27850</name>
</gene>
<evidence type="ECO:0000256" key="2">
    <source>
        <dbReference type="SAM" id="MobiDB-lite"/>
    </source>
</evidence>
<keyword evidence="5" id="KW-1185">Reference proteome</keyword>
<keyword evidence="1" id="KW-0813">Transport</keyword>